<dbReference type="EMBL" id="BLKM01011693">
    <property type="protein sequence ID" value="GFG33967.1"/>
    <property type="molecule type" value="Genomic_DNA"/>
</dbReference>
<dbReference type="OrthoDB" id="10058719at2759"/>
<comment type="caution">
    <text evidence="2">The sequence shown here is derived from an EMBL/GenBank/DDBJ whole genome shotgun (WGS) entry which is preliminary data.</text>
</comment>
<feature type="region of interest" description="Disordered" evidence="1">
    <location>
        <begin position="69"/>
        <end position="129"/>
    </location>
</feature>
<keyword evidence="3" id="KW-1185">Reference proteome</keyword>
<feature type="compositionally biased region" description="Polar residues" evidence="1">
    <location>
        <begin position="171"/>
        <end position="193"/>
    </location>
</feature>
<dbReference type="Pfam" id="PF15238">
    <property type="entry name" value="TEADIR3"/>
    <property type="match status" value="1"/>
</dbReference>
<protein>
    <submittedName>
        <fullName evidence="2">Uncharacterized protein</fullName>
    </submittedName>
</protein>
<feature type="region of interest" description="Disordered" evidence="1">
    <location>
        <begin position="1"/>
        <end position="50"/>
    </location>
</feature>
<dbReference type="Proteomes" id="UP000502823">
    <property type="component" value="Unassembled WGS sequence"/>
</dbReference>
<feature type="compositionally biased region" description="Polar residues" evidence="1">
    <location>
        <begin position="69"/>
        <end position="93"/>
    </location>
</feature>
<dbReference type="InParanoid" id="A0A6L2PW52"/>
<organism evidence="2 3">
    <name type="scientific">Coptotermes formosanus</name>
    <name type="common">Formosan subterranean termite</name>
    <dbReference type="NCBI Taxonomy" id="36987"/>
    <lineage>
        <taxon>Eukaryota</taxon>
        <taxon>Metazoa</taxon>
        <taxon>Ecdysozoa</taxon>
        <taxon>Arthropoda</taxon>
        <taxon>Hexapoda</taxon>
        <taxon>Insecta</taxon>
        <taxon>Pterygota</taxon>
        <taxon>Neoptera</taxon>
        <taxon>Polyneoptera</taxon>
        <taxon>Dictyoptera</taxon>
        <taxon>Blattodea</taxon>
        <taxon>Blattoidea</taxon>
        <taxon>Termitoidae</taxon>
        <taxon>Rhinotermitidae</taxon>
        <taxon>Coptotermes</taxon>
    </lineage>
</organism>
<feature type="compositionally biased region" description="Low complexity" evidence="1">
    <location>
        <begin position="94"/>
        <end position="112"/>
    </location>
</feature>
<evidence type="ECO:0000313" key="3">
    <source>
        <dbReference type="Proteomes" id="UP000502823"/>
    </source>
</evidence>
<sequence>MSGKRKPSPESSLTSPIPNALPLASSSSTYPFYNDEEKNASTGKGGISSLNLSQQKNKELTKLAKILQTPQKQKVVLSTRSKTFDSVPSTLEASNSSFPSSSLSFDYDSVHSPGASSNASSEGPTYVRTPGFEHHAQEFEIQRKRQQYSKSRASFVSQVDEQVDVHESDIASGNENIRASSKASQNGSLSNITTKKKKSHVLGTSSSKCETEIARKTEPSQQLTSKHKPKKEPLPMKLRALPQSFWQQPNHPNSLSPGAVYPVLPPLSSLGTARDDVDSVVAGMGSTSPPEDGPHPRREVSVANTDLLFSLFRGIDEEQPKMTVVRRGRPRKPPSTMLTRVLRDEDPCLVSTVTESILPLIPDRTGSGSHAARLAQGQQ</sequence>
<feature type="region of interest" description="Disordered" evidence="1">
    <location>
        <begin position="168"/>
        <end position="235"/>
    </location>
</feature>
<feature type="compositionally biased region" description="Polar residues" evidence="1">
    <location>
        <begin position="114"/>
        <end position="123"/>
    </location>
</feature>
<evidence type="ECO:0000313" key="2">
    <source>
        <dbReference type="EMBL" id="GFG33967.1"/>
    </source>
</evidence>
<proteinExistence type="predicted"/>
<dbReference type="InterPro" id="IPR053819">
    <property type="entry name" value="TEADIR3_omega_loop"/>
</dbReference>
<reference evidence="3" key="1">
    <citation type="submission" date="2020-01" db="EMBL/GenBank/DDBJ databases">
        <title>Draft genome sequence of the Termite Coptotermes fromosanus.</title>
        <authorList>
            <person name="Itakura S."/>
            <person name="Yosikawa Y."/>
            <person name="Umezawa K."/>
        </authorList>
    </citation>
    <scope>NUCLEOTIDE SEQUENCE [LARGE SCALE GENOMIC DNA]</scope>
</reference>
<name>A0A6L2PW52_COPFO</name>
<feature type="compositionally biased region" description="Basic and acidic residues" evidence="1">
    <location>
        <begin position="209"/>
        <end position="218"/>
    </location>
</feature>
<accession>A0A6L2PW52</accession>
<dbReference type="AlphaFoldDB" id="A0A6L2PW52"/>
<evidence type="ECO:0000256" key="1">
    <source>
        <dbReference type="SAM" id="MobiDB-lite"/>
    </source>
</evidence>
<gene>
    <name evidence="2" type="ORF">Cfor_07517</name>
</gene>
<feature type="non-terminal residue" evidence="2">
    <location>
        <position position="379"/>
    </location>
</feature>